<reference evidence="1" key="1">
    <citation type="submission" date="2022-01" db="EMBL/GenBank/DDBJ databases">
        <authorList>
            <person name="King R."/>
        </authorList>
    </citation>
    <scope>NUCLEOTIDE SEQUENCE</scope>
</reference>
<protein>
    <submittedName>
        <fullName evidence="1">Uncharacterized protein</fullName>
    </submittedName>
</protein>
<dbReference type="OrthoDB" id="6626714at2759"/>
<sequence length="115" mass="13598">MSASNFSKNFYLLGHERKCLSQRKLPNIQEVLSFLMYNYKSLGKSLHNSIKIVIDEVNAIWSKTKIPVMKNPNSAEKLKNLYQKWIKIKKNRTHTKSISQKKKRRKFQGLFEKVI</sequence>
<accession>A0A9P0D562</accession>
<proteinExistence type="predicted"/>
<dbReference type="AlphaFoldDB" id="A0A9P0D562"/>
<gene>
    <name evidence="1" type="ORF">PSYICH_LOCUS14258</name>
</gene>
<evidence type="ECO:0000313" key="2">
    <source>
        <dbReference type="Proteomes" id="UP001153636"/>
    </source>
</evidence>
<organism evidence="1 2">
    <name type="scientific">Psylliodes chrysocephalus</name>
    <dbReference type="NCBI Taxonomy" id="3402493"/>
    <lineage>
        <taxon>Eukaryota</taxon>
        <taxon>Metazoa</taxon>
        <taxon>Ecdysozoa</taxon>
        <taxon>Arthropoda</taxon>
        <taxon>Hexapoda</taxon>
        <taxon>Insecta</taxon>
        <taxon>Pterygota</taxon>
        <taxon>Neoptera</taxon>
        <taxon>Endopterygota</taxon>
        <taxon>Coleoptera</taxon>
        <taxon>Polyphaga</taxon>
        <taxon>Cucujiformia</taxon>
        <taxon>Chrysomeloidea</taxon>
        <taxon>Chrysomelidae</taxon>
        <taxon>Galerucinae</taxon>
        <taxon>Alticini</taxon>
        <taxon>Psylliodes</taxon>
    </lineage>
</organism>
<keyword evidence="2" id="KW-1185">Reference proteome</keyword>
<dbReference type="Proteomes" id="UP001153636">
    <property type="component" value="Chromosome 8"/>
</dbReference>
<dbReference type="EMBL" id="OV651820">
    <property type="protein sequence ID" value="CAH1114868.1"/>
    <property type="molecule type" value="Genomic_DNA"/>
</dbReference>
<name>A0A9P0D562_9CUCU</name>
<evidence type="ECO:0000313" key="1">
    <source>
        <dbReference type="EMBL" id="CAH1114868.1"/>
    </source>
</evidence>